<evidence type="ECO:0000256" key="5">
    <source>
        <dbReference type="SAM" id="Phobius"/>
    </source>
</evidence>
<protein>
    <submittedName>
        <fullName evidence="6">Uncharacterized protein</fullName>
    </submittedName>
</protein>
<dbReference type="STRING" id="1202772.A0A1V9YPF1"/>
<organism evidence="6 7">
    <name type="scientific">Achlya hypogyna</name>
    <name type="common">Oomycete</name>
    <name type="synonym">Protoachlya hypogyna</name>
    <dbReference type="NCBI Taxonomy" id="1202772"/>
    <lineage>
        <taxon>Eukaryota</taxon>
        <taxon>Sar</taxon>
        <taxon>Stramenopiles</taxon>
        <taxon>Oomycota</taxon>
        <taxon>Saprolegniomycetes</taxon>
        <taxon>Saprolegniales</taxon>
        <taxon>Achlyaceae</taxon>
        <taxon>Achlya</taxon>
    </lineage>
</organism>
<dbReference type="Proteomes" id="UP000243579">
    <property type="component" value="Unassembled WGS sequence"/>
</dbReference>
<feature type="transmembrane region" description="Helical" evidence="5">
    <location>
        <begin position="20"/>
        <end position="39"/>
    </location>
</feature>
<accession>A0A1V9YPF1</accession>
<evidence type="ECO:0000256" key="1">
    <source>
        <dbReference type="ARBA" id="ARBA00004141"/>
    </source>
</evidence>
<dbReference type="Pfam" id="PF00335">
    <property type="entry name" value="Tetraspanin"/>
    <property type="match status" value="1"/>
</dbReference>
<evidence type="ECO:0000313" key="7">
    <source>
        <dbReference type="Proteomes" id="UP000243579"/>
    </source>
</evidence>
<keyword evidence="4 5" id="KW-0472">Membrane</keyword>
<comment type="subcellular location">
    <subcellularLocation>
        <location evidence="1">Membrane</location>
        <topology evidence="1">Multi-pass membrane protein</topology>
    </subcellularLocation>
</comment>
<reference evidence="6 7" key="1">
    <citation type="journal article" date="2014" name="Genome Biol. Evol.">
        <title>The secreted proteins of Achlya hypogyna and Thraustotheca clavata identify the ancestral oomycete secretome and reveal gene acquisitions by horizontal gene transfer.</title>
        <authorList>
            <person name="Misner I."/>
            <person name="Blouin N."/>
            <person name="Leonard G."/>
            <person name="Richards T.A."/>
            <person name="Lane C.E."/>
        </authorList>
    </citation>
    <scope>NUCLEOTIDE SEQUENCE [LARGE SCALE GENOMIC DNA]</scope>
    <source>
        <strain evidence="6 7">ATCC 48635</strain>
    </source>
</reference>
<feature type="transmembrane region" description="Helical" evidence="5">
    <location>
        <begin position="279"/>
        <end position="305"/>
    </location>
</feature>
<proteinExistence type="predicted"/>
<gene>
    <name evidence="6" type="ORF">ACHHYP_08456</name>
</gene>
<evidence type="ECO:0000256" key="3">
    <source>
        <dbReference type="ARBA" id="ARBA00022989"/>
    </source>
</evidence>
<dbReference type="InterPro" id="IPR018499">
    <property type="entry name" value="Tetraspanin/Peripherin"/>
</dbReference>
<name>A0A1V9YPF1_ACHHY</name>
<dbReference type="OrthoDB" id="78227at2759"/>
<keyword evidence="7" id="KW-1185">Reference proteome</keyword>
<dbReference type="AlphaFoldDB" id="A0A1V9YPF1"/>
<sequence>MLGENLFAKPVVTTGVKVGCLLEMLLAVLLLGLGVGLIVSRHTNLGLGSQIGSSGGALIFLSVLYPIPATAGFYGAKHHNKFLLLFHILGLGGLICLHFMIGGAIYGMAVPTYSYDEQIYCLINIHMQNNVTRAKCMSYFESSEYAGLSLAWQTYYNESLVDSTAASGLVELQTDKFCCGLGPPANCIPNDRTFPSKFPAPADIPETLCATTKPGVELPSAMSFVELIWTLQYYPPTPLCLHNRACPYDHPIGSCGINDVAPGSSGCAAEFHQYLASPVLIIGSSVLTATAFLILCAVVSGVLLFKRKDEDTLPPIGYGGWRNSAKVYLASDVRKLDRLDI</sequence>
<dbReference type="GO" id="GO:0016020">
    <property type="term" value="C:membrane"/>
    <property type="evidence" value="ECO:0007669"/>
    <property type="project" value="UniProtKB-SubCell"/>
</dbReference>
<feature type="transmembrane region" description="Helical" evidence="5">
    <location>
        <begin position="51"/>
        <end position="75"/>
    </location>
</feature>
<dbReference type="EMBL" id="JNBR01001431">
    <property type="protein sequence ID" value="OQR87603.1"/>
    <property type="molecule type" value="Genomic_DNA"/>
</dbReference>
<keyword evidence="2 5" id="KW-0812">Transmembrane</keyword>
<comment type="caution">
    <text evidence="6">The sequence shown here is derived from an EMBL/GenBank/DDBJ whole genome shotgun (WGS) entry which is preliminary data.</text>
</comment>
<keyword evidence="3 5" id="KW-1133">Transmembrane helix</keyword>
<evidence type="ECO:0000256" key="4">
    <source>
        <dbReference type="ARBA" id="ARBA00023136"/>
    </source>
</evidence>
<feature type="transmembrane region" description="Helical" evidence="5">
    <location>
        <begin position="82"/>
        <end position="106"/>
    </location>
</feature>
<evidence type="ECO:0000313" key="6">
    <source>
        <dbReference type="EMBL" id="OQR87603.1"/>
    </source>
</evidence>
<evidence type="ECO:0000256" key="2">
    <source>
        <dbReference type="ARBA" id="ARBA00022692"/>
    </source>
</evidence>